<feature type="region of interest" description="Disordered" evidence="1">
    <location>
        <begin position="930"/>
        <end position="954"/>
    </location>
</feature>
<evidence type="ECO:0000256" key="1">
    <source>
        <dbReference type="SAM" id="MobiDB-lite"/>
    </source>
</evidence>
<dbReference type="InterPro" id="IPR014756">
    <property type="entry name" value="Ig_E-set"/>
</dbReference>
<feature type="domain" description="IPT/TIG" evidence="2">
    <location>
        <begin position="681"/>
        <end position="766"/>
    </location>
</feature>
<gene>
    <name evidence="3" type="ORF">UX70_C0001G0738</name>
</gene>
<reference evidence="3 4" key="1">
    <citation type="journal article" date="2015" name="Nature">
        <title>rRNA introns, odd ribosomes, and small enigmatic genomes across a large radiation of phyla.</title>
        <authorList>
            <person name="Brown C.T."/>
            <person name="Hug L.A."/>
            <person name="Thomas B.C."/>
            <person name="Sharon I."/>
            <person name="Castelle C.J."/>
            <person name="Singh A."/>
            <person name="Wilkins M.J."/>
            <person name="Williams K.H."/>
            <person name="Banfield J.F."/>
        </authorList>
    </citation>
    <scope>NUCLEOTIDE SEQUENCE [LARGE SCALE GENOMIC DNA]</scope>
</reference>
<feature type="domain" description="IPT/TIG" evidence="2">
    <location>
        <begin position="505"/>
        <end position="592"/>
    </location>
</feature>
<accession>A0A0G4ASC3</accession>
<name>A0A0G4ASC3_9BACT</name>
<dbReference type="SUPFAM" id="SSF63446">
    <property type="entry name" value="Type I dockerin domain"/>
    <property type="match status" value="1"/>
</dbReference>
<feature type="domain" description="IPT/TIG" evidence="2">
    <location>
        <begin position="1038"/>
        <end position="1125"/>
    </location>
</feature>
<dbReference type="InterPro" id="IPR002909">
    <property type="entry name" value="IPT_dom"/>
</dbReference>
<dbReference type="PROSITE" id="PS00018">
    <property type="entry name" value="EF_HAND_1"/>
    <property type="match status" value="2"/>
</dbReference>
<organism evidence="3 4">
    <name type="scientific">Candidatus Wolfebacteria bacterium GW2011_GWB1_47_1</name>
    <dbReference type="NCBI Taxonomy" id="1619007"/>
    <lineage>
        <taxon>Bacteria</taxon>
        <taxon>Candidatus Wolfeibacteriota</taxon>
    </lineage>
</organism>
<dbReference type="Pfam" id="PF01833">
    <property type="entry name" value="TIG"/>
    <property type="match status" value="11"/>
</dbReference>
<dbReference type="CDD" id="cd00102">
    <property type="entry name" value="IPT"/>
    <property type="match status" value="1"/>
</dbReference>
<dbReference type="EMBL" id="CP011209">
    <property type="protein sequence ID" value="AKM78449.1"/>
    <property type="molecule type" value="Genomic_DNA"/>
</dbReference>
<feature type="domain" description="IPT/TIG" evidence="2">
    <location>
        <begin position="1126"/>
        <end position="1213"/>
    </location>
</feature>
<evidence type="ECO:0000313" key="3">
    <source>
        <dbReference type="EMBL" id="AKM78449.1"/>
    </source>
</evidence>
<feature type="domain" description="IPT/TIG" evidence="2">
    <location>
        <begin position="947"/>
        <end position="1035"/>
    </location>
</feature>
<dbReference type="InterPro" id="IPR013783">
    <property type="entry name" value="Ig-like_fold"/>
</dbReference>
<dbReference type="SUPFAM" id="SSF81296">
    <property type="entry name" value="E set domains"/>
    <property type="match status" value="12"/>
</dbReference>
<dbReference type="InterPro" id="IPR018247">
    <property type="entry name" value="EF_Hand_1_Ca_BS"/>
</dbReference>
<evidence type="ECO:0000313" key="4">
    <source>
        <dbReference type="Proteomes" id="UP000035656"/>
    </source>
</evidence>
<feature type="domain" description="IPT/TIG" evidence="2">
    <location>
        <begin position="324"/>
        <end position="409"/>
    </location>
</feature>
<feature type="domain" description="IPT/TIG" evidence="2">
    <location>
        <begin position="414"/>
        <end position="502"/>
    </location>
</feature>
<feature type="domain" description="IPT/TIG" evidence="2">
    <location>
        <begin position="1307"/>
        <end position="1393"/>
    </location>
</feature>
<feature type="domain" description="IPT/TIG" evidence="2">
    <location>
        <begin position="769"/>
        <end position="856"/>
    </location>
</feature>
<dbReference type="Gene3D" id="2.60.40.10">
    <property type="entry name" value="Immunoglobulins"/>
    <property type="match status" value="12"/>
</dbReference>
<dbReference type="PATRIC" id="fig|1619007.4.peg.723"/>
<proteinExistence type="predicted"/>
<evidence type="ECO:0000259" key="2">
    <source>
        <dbReference type="SMART" id="SM00429"/>
    </source>
</evidence>
<protein>
    <recommendedName>
        <fullName evidence="2">IPT/TIG domain-containing protein</fullName>
    </recommendedName>
</protein>
<dbReference type="STRING" id="1619007.UX70_C0001G0738"/>
<dbReference type="Proteomes" id="UP000035656">
    <property type="component" value="Chromosome"/>
</dbReference>
<dbReference type="InterPro" id="IPR036439">
    <property type="entry name" value="Dockerin_dom_sf"/>
</dbReference>
<dbReference type="Gene3D" id="1.10.1330.10">
    <property type="entry name" value="Dockerin domain"/>
    <property type="match status" value="1"/>
</dbReference>
<feature type="domain" description="IPT/TIG" evidence="2">
    <location>
        <begin position="857"/>
        <end position="944"/>
    </location>
</feature>
<sequence length="2737" mass="280271">MMSQKKGVSLFSVITLVGLMIGSVIFGVTPAYAADGSGTNAVTPTSTDVSSTGNTFTFTFTAAETMNSGGINIAMPAGFSAPQGTAGTAGYTTVSTTGTIADVIDDMDSATGWSAGSACAAGAPTADTGVKHEGAASIHCINGNESNGDVWYKNITSQNWASYTTVGFWIRTDVDIAANRLQFSYDNSANLASPIESINIPAITANTWTYVTINFGVTTRTSVVSYGFRIANNAALDNITVYADDIVLGPGSLTFPSSSINARFLQLAALGTATMTYGDGGGTSGVTVPSVFGTYTATTTSRFDDSGALTNIASHPTITVKNPTPVLTAISPTSTEVQSGTTTVTLTGSGFVASSVARWNDSDRMTSFINSTTLEITVPSSDLTTAGTSTITVFNPTPGGGTSSGQSFVVRNRVPVVTTLSPNEAFIGDATTTVTVTGQQFVSGSVANWNGSARTTAFVNSTTLDMTVTTTDLASTGTSTVTVTNPTPGGGTSTTSAAFVVKYRTPTITSNTPDPVFVNETTILTITGTNFYSNSVVAFAGTTLSSTTTGSTSITATLPAAVASTTGAFSLTVTNPTPGGGSAATTTNVHYRAPTITSNTPDPVYVNETTILTITGTNFYSNSVVAFAGTTLSSTTTGTTLITATLPAVVASSTGAFSLTVTNSTPGGGSAATTTNVHYRAPTITNIAPDPIYVNEDANITITGTNFYGVTVVRYNDTIVSSTTTGATSITATIPASLVTTTGSSTIKVTNPTPGGGEDTRNLNVHYRAPTITSNTPDPVYVNETTILTITGTNFYGASVVKFAGTTLSSTTTGSTSITATLPASVASTTGAFSLTVTNPTPGGGSAATTTNVHYRAPTLTSIDPAEANVGSGDTLITLTGTNFYAISVARFDGSNLTTTYVSPTELTATIPAAMLTTVGTSTVTVFTPTPGGGTSEGRPFAKLNPTPTTTGISPDTKFVNDAQFTLTVNGTFFVSDSVVRFNGSDRVTSYISSTTLEATIPASDLTTATDTVQITVFSPTPGGGTSNTQTFNVHHKTPTITTAAPDPIYVNEETVVTITGTNFYSSSVVVFAGATLVSTTNSATEIVATVPAAVASTTGAFSLTVTNPTPGGGSAATTTNVHYRAPTLTSIDPAEANVGSGDTLITLTGTNFYAISVARFDGSNLTTTYVSPTELTATIPAAMLTTVGTSTVTVFNPTPGGGTSGGQTFIRRNPTPSVTSVDPSEAFIGSPDTIITVTGVGFVSSTVIRFDGDDLTTTLINATTATATIPAAMLTTAGTSTITAFNPAPGGGLSTTSVTFLRKNQTPTITSLVPDTAEEGSATTSLTIDGTNFIGGTTVTFDGTLLTISASSTTVIETSIPASLLATFGTSTVEVTNPGPGGGTATSPFIISRGAVKFAFSGAPYSGTVDGPITATIQAQRENGTVVTNYQSDITLNASDSATPESILVNIVNGAGTTTISDTVAETVTLSLTDTQGTGLDVSATTSATFAHGVITQLALAGPATLNVGDRAGFVTTRKDQYGNPVTSGPDTTVYFYTTSTSSSAVFYNAATNGTVITSAIIGSGASTTAAWYYDEEPGTYTITSSDNGTAPDGNAGINDATSTIAVNAVATRFMIINPTDGTVDAPITVVVQAQDNLGRLITDYQSDVTLIASSTGGQVNATSTLVDIINGSGTTTISNTIAETVFLSLLDSQGTGLNVASSTQDVVFAPGAVAQFSLTHSGDMEQNTRKEFVAGRKDQYGNFVSASTTPAYMYASPTSTAKFYDTDAGGNEITAIAFTPGNATTSFWFYSNTPATTTVTVSDNATAPDGDEGINDASNEILVTPTAVRFEIVDPTDGTVDASITVTVRALDEFGQVVPSFTEDVTLLVTGSAVANPVLVDLEGGIGTTQVSDTVAETVTLSLSDTQSTGLAATSTQDVMFGVGAFAKLNLNNVVNATAGDLVAYTVTRTDQYNNQITSSSITVGISATPTTSPGTFYGSNSTSSSVITSVAIDAGNASAQFWYYNEVAGSYQVTTQTGAVIGYDDIVIDPAAIAKFTINDRTSMNPASRVQYTVVRKDQFNNPVTAGDTTAYLYANPAGVGTSFYDAATNGNVVTSVTIGGGQSSQSAWYYEETSGDHTITASDNATAPDGVAGIIDASDMISVQVATGTRFVFEPEPDPQTLAAGASSLVTVQVQDDFGNIDTNYQNDVTLVTGVTSVSGTGLTNGQVLIDIVNGEGTITLTDTVAETVNLALSDTQGTGLAVTDTASIIWTAGTVTQFTLTDQTSIVAGTSTSYTVTRKDQYGNVVTSGSNLVYLYTSSTGAQARFQATETGTSSISFVTLANGFASTTFWYYDEEAGTWDITASDNATAADGAAGIADASDSLIVTAAPVVADRYVVLNPADAGLNENTVVIIQAQDADGGLDATVQEDVYLVFSTSTITSSPMKLDGRALVNIVDGIGTVTVSDTVAETVQLSLERLTGSTSTLGITSTQDVMFFVRQTSVGGGGGGGGVYVAPSVTFTGRAYPGARVSLFARVGGQDIPLERDIEVRADGTFTIDFSGALRGLESFGLAILDKDGKIAQIKTYTMDKVTRATEEKNLYIAPTAGLVSRTVTIGNNVGLTGSAAPGSVVKAEIDGQLVETEVAVGSGGTYRLLVNTRELAYGGHVVRVKQVDKNGIESDWSPLKVFTVTRTLVTRADLNNNGSVDIGDWSIFLTRFGSTDAEKRRQVDLNDDGKVDISDFSIFIRSTIGG</sequence>
<dbReference type="SMART" id="SM00429">
    <property type="entry name" value="IPT"/>
    <property type="match status" value="10"/>
</dbReference>
<dbReference type="GO" id="GO:0000272">
    <property type="term" value="P:polysaccharide catabolic process"/>
    <property type="evidence" value="ECO:0007669"/>
    <property type="project" value="InterPro"/>
</dbReference>
<dbReference type="KEGG" id="pwo:UX70_C0001G0738"/>